<feature type="non-terminal residue" evidence="1">
    <location>
        <position position="1"/>
    </location>
</feature>
<organism evidence="1 2">
    <name type="scientific">Araneus ventricosus</name>
    <name type="common">Orbweaver spider</name>
    <name type="synonym">Epeira ventricosa</name>
    <dbReference type="NCBI Taxonomy" id="182803"/>
    <lineage>
        <taxon>Eukaryota</taxon>
        <taxon>Metazoa</taxon>
        <taxon>Ecdysozoa</taxon>
        <taxon>Arthropoda</taxon>
        <taxon>Chelicerata</taxon>
        <taxon>Arachnida</taxon>
        <taxon>Araneae</taxon>
        <taxon>Araneomorphae</taxon>
        <taxon>Entelegynae</taxon>
        <taxon>Araneoidea</taxon>
        <taxon>Araneidae</taxon>
        <taxon>Araneus</taxon>
    </lineage>
</organism>
<name>A0A4Y2WSH4_ARAVE</name>
<gene>
    <name evidence="1" type="ORF">AVEN_155317_1</name>
</gene>
<proteinExistence type="predicted"/>
<evidence type="ECO:0000313" key="2">
    <source>
        <dbReference type="Proteomes" id="UP000499080"/>
    </source>
</evidence>
<dbReference type="EMBL" id="BGPR01064431">
    <property type="protein sequence ID" value="GBO39410.1"/>
    <property type="molecule type" value="Genomic_DNA"/>
</dbReference>
<dbReference type="Proteomes" id="UP000499080">
    <property type="component" value="Unassembled WGS sequence"/>
</dbReference>
<keyword evidence="2" id="KW-1185">Reference proteome</keyword>
<dbReference type="AlphaFoldDB" id="A0A4Y2WSH4"/>
<accession>A0A4Y2WSH4</accession>
<sequence>LLRSSYGLSESHPPLTSNNWFSPLPHFRQMNPALSIHVFFRPDTVIQTKSRFAKPVNEFLPSDVSYLKMVKHVMSFRLEAEIKNLEITNRHFCTGNWIPPSPKKLSNPAEQRPKLCHRLTPMLPNLDPMAKFPELRDGHLHGLG</sequence>
<evidence type="ECO:0000313" key="1">
    <source>
        <dbReference type="EMBL" id="GBO39410.1"/>
    </source>
</evidence>
<protein>
    <submittedName>
        <fullName evidence="1">Uncharacterized protein</fullName>
    </submittedName>
</protein>
<comment type="caution">
    <text evidence="1">The sequence shown here is derived from an EMBL/GenBank/DDBJ whole genome shotgun (WGS) entry which is preliminary data.</text>
</comment>
<reference evidence="1 2" key="1">
    <citation type="journal article" date="2019" name="Sci. Rep.">
        <title>Orb-weaving spider Araneus ventricosus genome elucidates the spidroin gene catalogue.</title>
        <authorList>
            <person name="Kono N."/>
            <person name="Nakamura H."/>
            <person name="Ohtoshi R."/>
            <person name="Moran D.A.P."/>
            <person name="Shinohara A."/>
            <person name="Yoshida Y."/>
            <person name="Fujiwara M."/>
            <person name="Mori M."/>
            <person name="Tomita M."/>
            <person name="Arakawa K."/>
        </authorList>
    </citation>
    <scope>NUCLEOTIDE SEQUENCE [LARGE SCALE GENOMIC DNA]</scope>
</reference>